<feature type="domain" description="PH" evidence="1">
    <location>
        <begin position="274"/>
        <end position="377"/>
    </location>
</feature>
<dbReference type="RefSeq" id="XP_067816513.1">
    <property type="nucleotide sequence ID" value="XM_067967858.1"/>
</dbReference>
<evidence type="ECO:0000313" key="3">
    <source>
        <dbReference type="Proteomes" id="UP000294530"/>
    </source>
</evidence>
<dbReference type="Gene3D" id="2.30.29.30">
    <property type="entry name" value="Pleckstrin-homology domain (PH domain)/Phosphotyrosine-binding domain (PTB)"/>
    <property type="match status" value="1"/>
</dbReference>
<keyword evidence="3" id="KW-1185">Reference proteome</keyword>
<dbReference type="GeneID" id="94353529"/>
<dbReference type="OrthoDB" id="161682at2759"/>
<dbReference type="AlphaFoldDB" id="A0A976FI80"/>
<sequence length="458" mass="52295">MMMALIQRSEPPVMLNHRGERMIPLPSSCHPKMKVKTRKLSVMEGDCEHGQLTKKPRNDYALEPELESSPLGLPRPSTERITPFDLHLQAVYDGHAEDGMHFFESHGYYDITDANTVEMFRQNCGLSQAFWLDKDENALESNRHALVPAVYPFGSQQQIMSSRNCLQRQRSNSGRYTLLDVDGNEVDDDTLRDMEREDRLKAKSLELDDEDLAELAHDEIVMSQAITCIRIEKSQLQQFFLQAFQHEHPIPLPVVRQSLRMEVPSTLPPVELNLPPYCGYVNLLKDTIPFLMRSWHKRWFYLDFQAGLVLMYKRSYWKSPRGMIDLRNVASVEKMSQGDFRLEFRTTDSSAPTMMLLRSKTPEESDLWVHLLRFAKQASCNAPCLPSSILDTSKVLMKRINKKTQADVLAQLLQTSANNASSSHLRAIAQASAVAACAVSRRNCKSVKPKHYPQALMA</sequence>
<gene>
    <name evidence="2" type="ORF">CCR75_009821</name>
</gene>
<dbReference type="PROSITE" id="PS50003">
    <property type="entry name" value="PH_DOMAIN"/>
    <property type="match status" value="1"/>
</dbReference>
<dbReference type="SUPFAM" id="SSF50729">
    <property type="entry name" value="PH domain-like"/>
    <property type="match status" value="1"/>
</dbReference>
<dbReference type="KEGG" id="blac:94353529"/>
<dbReference type="InterPro" id="IPR001849">
    <property type="entry name" value="PH_domain"/>
</dbReference>
<evidence type="ECO:0000259" key="1">
    <source>
        <dbReference type="PROSITE" id="PS50003"/>
    </source>
</evidence>
<dbReference type="Proteomes" id="UP000294530">
    <property type="component" value="Unassembled WGS sequence"/>
</dbReference>
<dbReference type="SMART" id="SM00233">
    <property type="entry name" value="PH"/>
    <property type="match status" value="1"/>
</dbReference>
<proteinExistence type="predicted"/>
<organism evidence="2 3">
    <name type="scientific">Bremia lactucae</name>
    <name type="common">Lettuce downy mildew</name>
    <dbReference type="NCBI Taxonomy" id="4779"/>
    <lineage>
        <taxon>Eukaryota</taxon>
        <taxon>Sar</taxon>
        <taxon>Stramenopiles</taxon>
        <taxon>Oomycota</taxon>
        <taxon>Peronosporomycetes</taxon>
        <taxon>Peronosporales</taxon>
        <taxon>Peronosporaceae</taxon>
        <taxon>Bremia</taxon>
    </lineage>
</organism>
<name>A0A976FI80_BRELC</name>
<dbReference type="InterPro" id="IPR011993">
    <property type="entry name" value="PH-like_dom_sf"/>
</dbReference>
<evidence type="ECO:0000313" key="2">
    <source>
        <dbReference type="EMBL" id="TDH67014.1"/>
    </source>
</evidence>
<reference evidence="2 3" key="1">
    <citation type="journal article" date="2021" name="Genome Biol.">
        <title>AFLAP: assembly-free linkage analysis pipeline using k-mers from genome sequencing data.</title>
        <authorList>
            <person name="Fletcher K."/>
            <person name="Zhang L."/>
            <person name="Gil J."/>
            <person name="Han R."/>
            <person name="Cavanaugh K."/>
            <person name="Michelmore R."/>
        </authorList>
    </citation>
    <scope>NUCLEOTIDE SEQUENCE [LARGE SCALE GENOMIC DNA]</scope>
    <source>
        <strain evidence="2 3">SF5</strain>
    </source>
</reference>
<accession>A0A976FI80</accession>
<protein>
    <recommendedName>
        <fullName evidence="1">PH domain-containing protein</fullName>
    </recommendedName>
</protein>
<dbReference type="CDD" id="cd00821">
    <property type="entry name" value="PH"/>
    <property type="match status" value="1"/>
</dbReference>
<dbReference type="Pfam" id="PF00169">
    <property type="entry name" value="PH"/>
    <property type="match status" value="1"/>
</dbReference>
<comment type="caution">
    <text evidence="2">The sequence shown here is derived from an EMBL/GenBank/DDBJ whole genome shotgun (WGS) entry which is preliminary data.</text>
</comment>
<dbReference type="EMBL" id="SHOA02000006">
    <property type="protein sequence ID" value="TDH67014.1"/>
    <property type="molecule type" value="Genomic_DNA"/>
</dbReference>